<evidence type="ECO:0000313" key="8">
    <source>
        <dbReference type="Proteomes" id="UP000292627"/>
    </source>
</evidence>
<feature type="modified residue" description="4-aspartylphosphate" evidence="4">
    <location>
        <position position="66"/>
    </location>
</feature>
<dbReference type="SUPFAM" id="SSF52172">
    <property type="entry name" value="CheY-like"/>
    <property type="match status" value="1"/>
</dbReference>
<evidence type="ECO:0000256" key="4">
    <source>
        <dbReference type="PROSITE-ProRule" id="PRU00169"/>
    </source>
</evidence>
<dbReference type="GO" id="GO:0000155">
    <property type="term" value="F:phosphorelay sensor kinase activity"/>
    <property type="evidence" value="ECO:0007669"/>
    <property type="project" value="InterPro"/>
</dbReference>
<dbReference type="Gene3D" id="3.30.565.10">
    <property type="entry name" value="Histidine kinase-like ATPase, C-terminal domain"/>
    <property type="match status" value="1"/>
</dbReference>
<evidence type="ECO:0000313" key="7">
    <source>
        <dbReference type="EMBL" id="TAA26653.1"/>
    </source>
</evidence>
<dbReference type="SUPFAM" id="SSF55874">
    <property type="entry name" value="ATPase domain of HSP90 chaperone/DNA topoisomerase II/histidine kinase"/>
    <property type="match status" value="1"/>
</dbReference>
<dbReference type="PANTHER" id="PTHR43547">
    <property type="entry name" value="TWO-COMPONENT HISTIDINE KINASE"/>
    <property type="match status" value="1"/>
</dbReference>
<dbReference type="RefSeq" id="WP_130550527.1">
    <property type="nucleotide sequence ID" value="NZ_SHMC01000002.1"/>
</dbReference>
<dbReference type="Pfam" id="PF02518">
    <property type="entry name" value="HATPase_c"/>
    <property type="match status" value="1"/>
</dbReference>
<dbReference type="InterPro" id="IPR003594">
    <property type="entry name" value="HATPase_dom"/>
</dbReference>
<dbReference type="EC" id="2.7.13.3" evidence="2"/>
<name>A0A4Q8LCS5_9GAMM</name>
<feature type="domain" description="Response regulatory" evidence="6">
    <location>
        <begin position="17"/>
        <end position="134"/>
    </location>
</feature>
<accession>A0A4Q8LCS5</accession>
<evidence type="ECO:0000259" key="5">
    <source>
        <dbReference type="PROSITE" id="PS50109"/>
    </source>
</evidence>
<dbReference type="OrthoDB" id="8807260at2"/>
<dbReference type="SMART" id="SM00388">
    <property type="entry name" value="HisKA"/>
    <property type="match status" value="1"/>
</dbReference>
<reference evidence="7 8" key="1">
    <citation type="submission" date="2019-02" db="EMBL/GenBank/DDBJ databases">
        <title>WGS of Pseudoxanthomonas species novum from clinical isolates.</title>
        <authorList>
            <person name="Bernier A.-M."/>
            <person name="Bernard K."/>
            <person name="Vachon A."/>
        </authorList>
    </citation>
    <scope>NUCLEOTIDE SEQUENCE [LARGE SCALE GENOMIC DNA]</scope>
    <source>
        <strain evidence="7 8">NML171200</strain>
    </source>
</reference>
<dbReference type="InterPro" id="IPR001789">
    <property type="entry name" value="Sig_transdc_resp-reg_receiver"/>
</dbReference>
<evidence type="ECO:0000259" key="6">
    <source>
        <dbReference type="PROSITE" id="PS50110"/>
    </source>
</evidence>
<proteinExistence type="predicted"/>
<dbReference type="InterPro" id="IPR036097">
    <property type="entry name" value="HisK_dim/P_sf"/>
</dbReference>
<dbReference type="EMBL" id="SHMC01000002">
    <property type="protein sequence ID" value="TAA26653.1"/>
    <property type="molecule type" value="Genomic_DNA"/>
</dbReference>
<dbReference type="InterPro" id="IPR011006">
    <property type="entry name" value="CheY-like_superfamily"/>
</dbReference>
<dbReference type="Gene3D" id="3.40.50.2300">
    <property type="match status" value="1"/>
</dbReference>
<keyword evidence="7" id="KW-0418">Kinase</keyword>
<comment type="catalytic activity">
    <reaction evidence="1">
        <text>ATP + protein L-histidine = ADP + protein N-phospho-L-histidine.</text>
        <dbReference type="EC" id="2.7.13.3"/>
    </reaction>
</comment>
<keyword evidence="3 4" id="KW-0597">Phosphoprotein</keyword>
<evidence type="ECO:0000256" key="3">
    <source>
        <dbReference type="ARBA" id="ARBA00022553"/>
    </source>
</evidence>
<evidence type="ECO:0000256" key="2">
    <source>
        <dbReference type="ARBA" id="ARBA00012438"/>
    </source>
</evidence>
<dbReference type="SMART" id="SM00387">
    <property type="entry name" value="HATPase_c"/>
    <property type="match status" value="1"/>
</dbReference>
<gene>
    <name evidence="7" type="ORF">EA660_05370</name>
</gene>
<dbReference type="SMART" id="SM00448">
    <property type="entry name" value="REC"/>
    <property type="match status" value="1"/>
</dbReference>
<dbReference type="PROSITE" id="PS50110">
    <property type="entry name" value="RESPONSE_REGULATORY"/>
    <property type="match status" value="1"/>
</dbReference>
<dbReference type="CDD" id="cd00082">
    <property type="entry name" value="HisKA"/>
    <property type="match status" value="1"/>
</dbReference>
<dbReference type="InterPro" id="IPR003661">
    <property type="entry name" value="HisK_dim/P_dom"/>
</dbReference>
<dbReference type="PROSITE" id="PS50109">
    <property type="entry name" value="HIS_KIN"/>
    <property type="match status" value="1"/>
</dbReference>
<dbReference type="InterPro" id="IPR005467">
    <property type="entry name" value="His_kinase_dom"/>
</dbReference>
<organism evidence="7 8">
    <name type="scientific">Pseudoxanthomonas winnipegensis</name>
    <dbReference type="NCBI Taxonomy" id="2480810"/>
    <lineage>
        <taxon>Bacteria</taxon>
        <taxon>Pseudomonadati</taxon>
        <taxon>Pseudomonadota</taxon>
        <taxon>Gammaproteobacteria</taxon>
        <taxon>Lysobacterales</taxon>
        <taxon>Lysobacteraceae</taxon>
        <taxon>Pseudoxanthomonas</taxon>
    </lineage>
</organism>
<dbReference type="PANTHER" id="PTHR43547:SF2">
    <property type="entry name" value="HYBRID SIGNAL TRANSDUCTION HISTIDINE KINASE C"/>
    <property type="match status" value="1"/>
</dbReference>
<protein>
    <recommendedName>
        <fullName evidence="2">histidine kinase</fullName>
        <ecNumber evidence="2">2.7.13.3</ecNumber>
    </recommendedName>
</protein>
<comment type="caution">
    <text evidence="7">The sequence shown here is derived from an EMBL/GenBank/DDBJ whole genome shotgun (WGS) entry which is preliminary data.</text>
</comment>
<dbReference type="AlphaFoldDB" id="A0A4Q8LCS5"/>
<dbReference type="SUPFAM" id="SSF47384">
    <property type="entry name" value="Homodimeric domain of signal transducing histidine kinase"/>
    <property type="match status" value="1"/>
</dbReference>
<evidence type="ECO:0000256" key="1">
    <source>
        <dbReference type="ARBA" id="ARBA00000085"/>
    </source>
</evidence>
<feature type="domain" description="Histidine kinase" evidence="5">
    <location>
        <begin position="163"/>
        <end position="371"/>
    </location>
</feature>
<dbReference type="Pfam" id="PF00072">
    <property type="entry name" value="Response_reg"/>
    <property type="match status" value="1"/>
</dbReference>
<dbReference type="CDD" id="cd00075">
    <property type="entry name" value="HATPase"/>
    <property type="match status" value="1"/>
</dbReference>
<dbReference type="Gene3D" id="1.10.287.130">
    <property type="match status" value="1"/>
</dbReference>
<dbReference type="Pfam" id="PF00512">
    <property type="entry name" value="HisKA"/>
    <property type="match status" value="1"/>
</dbReference>
<dbReference type="InterPro" id="IPR036890">
    <property type="entry name" value="HATPase_C_sf"/>
</dbReference>
<keyword evidence="7" id="KW-0808">Transferase</keyword>
<sequence>MNLNLTPQDAPTGEPINLLIVDDIQENLIAMEALLRRPDLNILCASSGAQALELLLTHEVALALLDVHMPEMDGFALAELMRGSQRTRQVPIIFLTASPNDPLRAFKGYEAGAVDFLHKPIETHVILGKVQIFVELYEQRRLLARRNAELERALELNETMTAVLTHDLRTPLSVVLLCTEKLSVELPPDAAAQRTLGFLESSGRRMARMVEQLLDFSRIRTRGLRMSFAAQDLQPLTAGAVEEFRQAKPGSVLRLTCSGDLVADVDADRYAQILSNLLGNALEHGGGEPVEVTLDGSENAHVRLTVSNVGAISDELLPRLFEPFKGRFSASSGLGLGLYIADQFVRAHGGLLSARNADGKVVMEALLSRRNR</sequence>
<dbReference type="Proteomes" id="UP000292627">
    <property type="component" value="Unassembled WGS sequence"/>
</dbReference>